<comment type="caution">
    <text evidence="10">The sequence shown here is derived from an EMBL/GenBank/DDBJ whole genome shotgun (WGS) entry which is preliminary data.</text>
</comment>
<dbReference type="Gene3D" id="3.40.50.1820">
    <property type="entry name" value="alpha/beta hydrolase"/>
    <property type="match status" value="2"/>
</dbReference>
<feature type="signal peptide" evidence="9">
    <location>
        <begin position="1"/>
        <end position="29"/>
    </location>
</feature>
<dbReference type="Pfam" id="PF07519">
    <property type="entry name" value="Tannase"/>
    <property type="match status" value="1"/>
</dbReference>
<comment type="similarity">
    <text evidence="1">Belongs to the tannase family.</text>
</comment>
<dbReference type="AlphaFoldDB" id="A0A480AWA2"/>
<keyword evidence="11" id="KW-1185">Reference proteome</keyword>
<keyword evidence="5" id="KW-0378">Hydrolase</keyword>
<keyword evidence="2" id="KW-0719">Serine esterase</keyword>
<dbReference type="Proteomes" id="UP000301751">
    <property type="component" value="Unassembled WGS sequence"/>
</dbReference>
<protein>
    <recommendedName>
        <fullName evidence="12">Feruloyl esterase</fullName>
    </recommendedName>
</protein>
<dbReference type="GO" id="GO:0046872">
    <property type="term" value="F:metal ion binding"/>
    <property type="evidence" value="ECO:0007669"/>
    <property type="project" value="UniProtKB-KW"/>
</dbReference>
<gene>
    <name evidence="10" type="ORF">AQPW35_42810</name>
</gene>
<evidence type="ECO:0000256" key="2">
    <source>
        <dbReference type="ARBA" id="ARBA00022487"/>
    </source>
</evidence>
<feature type="chain" id="PRO_5019862805" description="Feruloyl esterase" evidence="9">
    <location>
        <begin position="30"/>
        <end position="566"/>
    </location>
</feature>
<evidence type="ECO:0000256" key="1">
    <source>
        <dbReference type="ARBA" id="ARBA00006249"/>
    </source>
</evidence>
<dbReference type="PROSITE" id="PS51257">
    <property type="entry name" value="PROKAR_LIPOPROTEIN"/>
    <property type="match status" value="1"/>
</dbReference>
<organism evidence="10 11">
    <name type="scientific">Pseudaquabacterium pictum</name>
    <dbReference type="NCBI Taxonomy" id="2315236"/>
    <lineage>
        <taxon>Bacteria</taxon>
        <taxon>Pseudomonadati</taxon>
        <taxon>Pseudomonadota</taxon>
        <taxon>Betaproteobacteria</taxon>
        <taxon>Burkholderiales</taxon>
        <taxon>Sphaerotilaceae</taxon>
        <taxon>Pseudaquabacterium</taxon>
    </lineage>
</organism>
<dbReference type="OrthoDB" id="7062032at2"/>
<dbReference type="InterPro" id="IPR029058">
    <property type="entry name" value="AB_hydrolase_fold"/>
</dbReference>
<dbReference type="RefSeq" id="WP_137734915.1">
    <property type="nucleotide sequence ID" value="NZ_BJCL01000014.1"/>
</dbReference>
<keyword evidence="7" id="KW-1015">Disulfide bond</keyword>
<evidence type="ECO:0000313" key="10">
    <source>
        <dbReference type="EMBL" id="GCL65200.1"/>
    </source>
</evidence>
<evidence type="ECO:0008006" key="12">
    <source>
        <dbReference type="Google" id="ProtNLM"/>
    </source>
</evidence>
<accession>A0A480AWA2</accession>
<dbReference type="EMBL" id="BJCL01000014">
    <property type="protein sequence ID" value="GCL65200.1"/>
    <property type="molecule type" value="Genomic_DNA"/>
</dbReference>
<dbReference type="PANTHER" id="PTHR33938:SF15">
    <property type="entry name" value="FERULOYL ESTERASE B-RELATED"/>
    <property type="match status" value="1"/>
</dbReference>
<dbReference type="PANTHER" id="PTHR33938">
    <property type="entry name" value="FERULOYL ESTERASE B-RELATED"/>
    <property type="match status" value="1"/>
</dbReference>
<evidence type="ECO:0000256" key="5">
    <source>
        <dbReference type="ARBA" id="ARBA00022801"/>
    </source>
</evidence>
<evidence type="ECO:0000256" key="7">
    <source>
        <dbReference type="ARBA" id="ARBA00023157"/>
    </source>
</evidence>
<evidence type="ECO:0000256" key="3">
    <source>
        <dbReference type="ARBA" id="ARBA00022723"/>
    </source>
</evidence>
<name>A0A480AWA2_9BURK</name>
<dbReference type="SUPFAM" id="SSF53474">
    <property type="entry name" value="alpha/beta-Hydrolases"/>
    <property type="match status" value="1"/>
</dbReference>
<proteinExistence type="inferred from homology"/>
<sequence length="566" mass="60319">MPDHRPPRPTLTWLALPALAALLASCASTAPSGGTPCGQLPSALKAIGKLDITDTRNLPADDKGRPAHCLVTGKLNDRQGDDGKRYAIGFEMRLPQNWNQRFLHQVNGGNDGVVVPAFGPQGATLPDALTRGFAVLSSDAGHAGEDPANLATGLVRGNVFGLDRQARRDYGYAATDALWPVAQALISSHYGKPAQRHYMAGCSNGGRHGMVAASRQGSRYDGILASAPGFNLPKAAVQHAWDVQAWRSVDPDIRRAFSPADLKLVADRVLARCDALDLLVDGIVGDLARCQKVFKLAELQCAAGKADGCLSATQVAALQRSFDGPRNSRGQQLYSDWSFDAGIAAGGWRTWKLESTVPPWDKMPIIAVMGAGSLSHIFTTPPTPVRGTPADLVAYLAAFDFDRDAPKIFASNALFTESAMAFMTPPDAENPLLTEFARRGGKMIVLHGNSDPVFSVNDTLRWADRLQANLGLAKAGQVARVFPVPGMGHCQGGPATDQVDALDALVNWVEKGQAPDRLVAKVNPANKELPASWSPQRSRPLCPHPQVPRYAGGDVESAASFRCANP</sequence>
<keyword evidence="4 9" id="KW-0732">Signal</keyword>
<evidence type="ECO:0000256" key="9">
    <source>
        <dbReference type="SAM" id="SignalP"/>
    </source>
</evidence>
<evidence type="ECO:0000256" key="6">
    <source>
        <dbReference type="ARBA" id="ARBA00022837"/>
    </source>
</evidence>
<dbReference type="GO" id="GO:0052689">
    <property type="term" value="F:carboxylic ester hydrolase activity"/>
    <property type="evidence" value="ECO:0007669"/>
    <property type="project" value="UniProtKB-KW"/>
</dbReference>
<evidence type="ECO:0000256" key="8">
    <source>
        <dbReference type="SAM" id="MobiDB-lite"/>
    </source>
</evidence>
<dbReference type="InterPro" id="IPR011118">
    <property type="entry name" value="Tannase/feruloyl_esterase"/>
</dbReference>
<feature type="region of interest" description="Disordered" evidence="8">
    <location>
        <begin position="528"/>
        <end position="548"/>
    </location>
</feature>
<evidence type="ECO:0000256" key="4">
    <source>
        <dbReference type="ARBA" id="ARBA00022729"/>
    </source>
</evidence>
<keyword evidence="6" id="KW-0106">Calcium</keyword>
<keyword evidence="3" id="KW-0479">Metal-binding</keyword>
<reference evidence="11" key="1">
    <citation type="submission" date="2019-03" db="EMBL/GenBank/DDBJ databases">
        <title>Aquabacterium pictum sp.nov., the first bacteriochlorophyll a-containing freshwater bacterium in the genus Aquabacterium of the class Betaproteobacteria.</title>
        <authorList>
            <person name="Hirose S."/>
            <person name="Tank M."/>
            <person name="Hara E."/>
            <person name="Tamaki H."/>
            <person name="Takaichi S."/>
            <person name="Haruta S."/>
            <person name="Hanada S."/>
        </authorList>
    </citation>
    <scope>NUCLEOTIDE SEQUENCE [LARGE SCALE GENOMIC DNA]</scope>
    <source>
        <strain evidence="11">W35</strain>
    </source>
</reference>
<evidence type="ECO:0000313" key="11">
    <source>
        <dbReference type="Proteomes" id="UP000301751"/>
    </source>
</evidence>